<dbReference type="InterPro" id="IPR027417">
    <property type="entry name" value="P-loop_NTPase"/>
</dbReference>
<dbReference type="PIRSF" id="PIRSF006755">
    <property type="entry name" value="DTB_synth"/>
    <property type="match status" value="1"/>
</dbReference>
<comment type="pathway">
    <text evidence="8">Cofactor biosynthesis; biotin biosynthesis; biotin from 7,8-diaminononanoate: step 1/2.</text>
</comment>
<evidence type="ECO:0000256" key="2">
    <source>
        <dbReference type="ARBA" id="ARBA00022598"/>
    </source>
</evidence>
<protein>
    <recommendedName>
        <fullName evidence="8">ATP-dependent dethiobiotin synthetase BioD</fullName>
        <ecNumber evidence="8">6.3.3.3</ecNumber>
    </recommendedName>
    <alternativeName>
        <fullName evidence="8">DTB synthetase</fullName>
        <shortName evidence="8">DTBS</shortName>
    </alternativeName>
    <alternativeName>
        <fullName evidence="8">Dethiobiotin synthase</fullName>
    </alternativeName>
</protein>
<dbReference type="EMBL" id="BRLJ01000001">
    <property type="protein sequence ID" value="GKX61650.1"/>
    <property type="molecule type" value="Genomic_DNA"/>
</dbReference>
<evidence type="ECO:0000256" key="8">
    <source>
        <dbReference type="HAMAP-Rule" id="MF_00336"/>
    </source>
</evidence>
<keyword evidence="7 8" id="KW-0460">Magnesium</keyword>
<comment type="subunit">
    <text evidence="8">Homodimer.</text>
</comment>
<comment type="catalytic activity">
    <reaction evidence="8">
        <text>(7R,8S)-7,8-diammoniononanoate + CO2 + ATP = (4R,5S)-dethiobiotin + ADP + phosphate + 3 H(+)</text>
        <dbReference type="Rhea" id="RHEA:15805"/>
        <dbReference type="ChEBI" id="CHEBI:15378"/>
        <dbReference type="ChEBI" id="CHEBI:16526"/>
        <dbReference type="ChEBI" id="CHEBI:30616"/>
        <dbReference type="ChEBI" id="CHEBI:43474"/>
        <dbReference type="ChEBI" id="CHEBI:149469"/>
        <dbReference type="ChEBI" id="CHEBI:149473"/>
        <dbReference type="ChEBI" id="CHEBI:456216"/>
        <dbReference type="EC" id="6.3.3.3"/>
    </reaction>
</comment>
<proteinExistence type="inferred from homology"/>
<feature type="binding site" evidence="8">
    <location>
        <begin position="116"/>
        <end position="119"/>
    </location>
    <ligand>
        <name>ATP</name>
        <dbReference type="ChEBI" id="CHEBI:30616"/>
    </ligand>
</feature>
<feature type="binding site" evidence="8">
    <location>
        <begin position="17"/>
        <end position="22"/>
    </location>
    <ligand>
        <name>ATP</name>
        <dbReference type="ChEBI" id="CHEBI:30616"/>
    </ligand>
</feature>
<dbReference type="PANTHER" id="PTHR43210">
    <property type="entry name" value="DETHIOBIOTIN SYNTHETASE"/>
    <property type="match status" value="1"/>
</dbReference>
<dbReference type="InterPro" id="IPR004472">
    <property type="entry name" value="DTB_synth_BioD"/>
</dbReference>
<evidence type="ECO:0000256" key="5">
    <source>
        <dbReference type="ARBA" id="ARBA00022756"/>
    </source>
</evidence>
<dbReference type="Proteomes" id="UP001059610">
    <property type="component" value="Unassembled WGS sequence"/>
</dbReference>
<dbReference type="SUPFAM" id="SSF52540">
    <property type="entry name" value="P-loop containing nucleoside triphosphate hydrolases"/>
    <property type="match status" value="1"/>
</dbReference>
<feature type="binding site" evidence="8">
    <location>
        <position position="21"/>
    </location>
    <ligand>
        <name>Mg(2+)</name>
        <dbReference type="ChEBI" id="CHEBI:18420"/>
    </ligand>
</feature>
<dbReference type="Gene3D" id="3.40.50.300">
    <property type="entry name" value="P-loop containing nucleotide triphosphate hydrolases"/>
    <property type="match status" value="1"/>
</dbReference>
<keyword evidence="5 8" id="KW-0093">Biotin biosynthesis</keyword>
<dbReference type="EC" id="6.3.3.3" evidence="8"/>
<feature type="binding site" evidence="8">
    <location>
        <position position="116"/>
    </location>
    <ligand>
        <name>Mg(2+)</name>
        <dbReference type="ChEBI" id="CHEBI:18420"/>
    </ligand>
</feature>
<evidence type="ECO:0000256" key="1">
    <source>
        <dbReference type="ARBA" id="ARBA00022490"/>
    </source>
</evidence>
<gene>
    <name evidence="8 9" type="primary">bioD</name>
    <name evidence="9" type="ORF">SOASR032_02190</name>
</gene>
<keyword evidence="4 8" id="KW-0547">Nucleotide-binding</keyword>
<name>A0ABQ5LDE7_9GAMM</name>
<comment type="subcellular location">
    <subcellularLocation>
        <location evidence="8">Cytoplasm</location>
    </subcellularLocation>
</comment>
<evidence type="ECO:0000256" key="3">
    <source>
        <dbReference type="ARBA" id="ARBA00022723"/>
    </source>
</evidence>
<feature type="binding site" evidence="8">
    <location>
        <begin position="176"/>
        <end position="177"/>
    </location>
    <ligand>
        <name>ATP</name>
        <dbReference type="ChEBI" id="CHEBI:30616"/>
    </ligand>
</feature>
<accession>A0ABQ5LDE7</accession>
<feature type="active site" evidence="8">
    <location>
        <position position="42"/>
    </location>
</feature>
<dbReference type="CDD" id="cd03109">
    <property type="entry name" value="DTBS"/>
    <property type="match status" value="1"/>
</dbReference>
<evidence type="ECO:0000256" key="4">
    <source>
        <dbReference type="ARBA" id="ARBA00022741"/>
    </source>
</evidence>
<reference evidence="9" key="1">
    <citation type="submission" date="2022-06" db="EMBL/GenBank/DDBJ databases">
        <title>Draft genome sequences of Pragia fontium str. JCM24417.</title>
        <authorList>
            <person name="Wakabayashi Y."/>
            <person name="Kojima K."/>
        </authorList>
    </citation>
    <scope>NUCLEOTIDE SEQUENCE</scope>
    <source>
        <strain evidence="9">JCM 24417</strain>
    </source>
</reference>
<dbReference type="NCBIfam" id="TIGR00347">
    <property type="entry name" value="bioD"/>
    <property type="match status" value="1"/>
</dbReference>
<keyword evidence="10" id="KW-1185">Reference proteome</keyword>
<evidence type="ECO:0000313" key="9">
    <source>
        <dbReference type="EMBL" id="GKX61650.1"/>
    </source>
</evidence>
<keyword evidence="3 8" id="KW-0479">Metal-binding</keyword>
<dbReference type="PANTHER" id="PTHR43210:SF4">
    <property type="entry name" value="ATP-DEPENDENT DETHIOBIOTIN SYNTHETASE BIOD 2"/>
    <property type="match status" value="1"/>
</dbReference>
<feature type="binding site" evidence="8">
    <location>
        <position position="59"/>
    </location>
    <ligand>
        <name>ATP</name>
        <dbReference type="ChEBI" id="CHEBI:30616"/>
    </ligand>
</feature>
<feature type="binding site" evidence="8">
    <location>
        <position position="212"/>
    </location>
    <ligand>
        <name>ATP</name>
        <dbReference type="ChEBI" id="CHEBI:30616"/>
    </ligand>
</feature>
<evidence type="ECO:0000313" key="10">
    <source>
        <dbReference type="Proteomes" id="UP001059610"/>
    </source>
</evidence>
<comment type="function">
    <text evidence="8">Catalyzes a mechanistically unusual reaction, the ATP-dependent insertion of CO2 between the N7 and N8 nitrogen atoms of 7,8-diaminopelargonic acid (DAPA, also called 7,8-diammoniononanoate) to form a ureido ring.</text>
</comment>
<comment type="caution">
    <text evidence="8">Lacks conserved residue(s) required for the propagation of feature annotation.</text>
</comment>
<dbReference type="Pfam" id="PF13500">
    <property type="entry name" value="AAA_26"/>
    <property type="match status" value="1"/>
</dbReference>
<keyword evidence="2 8" id="KW-0436">Ligase</keyword>
<feature type="binding site" evidence="8">
    <location>
        <position position="59"/>
    </location>
    <ligand>
        <name>Mg(2+)</name>
        <dbReference type="ChEBI" id="CHEBI:18420"/>
    </ligand>
</feature>
<feature type="binding site" evidence="8">
    <location>
        <begin position="205"/>
        <end position="207"/>
    </location>
    <ligand>
        <name>ATP</name>
        <dbReference type="ChEBI" id="CHEBI:30616"/>
    </ligand>
</feature>
<evidence type="ECO:0000256" key="6">
    <source>
        <dbReference type="ARBA" id="ARBA00022840"/>
    </source>
</evidence>
<keyword evidence="1 8" id="KW-0963">Cytoplasm</keyword>
<sequence>MITFMPNRFFVTGTCTEVGKTVVSRALLQSFIKQGKRAVGYKPIAIASHSTEEGARNHDALILQSSSSVAVPYEDINPIIIENHAALTYHDEPMNYARLSAGLNKLGSLADCVIVEGTGGWRFLLNGMRPVSDWVIEEKLPVILVVGIQLGCINHAILTAEAITRDGLKIAGWVANRINPGLAYYAETIAALQQNIPAPLIGELPYLGRPEERDLTGFIDLTQMASVLSPSY</sequence>
<comment type="caution">
    <text evidence="9">The sequence shown here is derived from an EMBL/GenBank/DDBJ whole genome shotgun (WGS) entry which is preliminary data.</text>
</comment>
<comment type="cofactor">
    <cofactor evidence="8">
        <name>Mg(2+)</name>
        <dbReference type="ChEBI" id="CHEBI:18420"/>
    </cofactor>
</comment>
<evidence type="ECO:0000256" key="7">
    <source>
        <dbReference type="ARBA" id="ARBA00022842"/>
    </source>
</evidence>
<dbReference type="HAMAP" id="MF_00336">
    <property type="entry name" value="BioD"/>
    <property type="match status" value="1"/>
</dbReference>
<keyword evidence="6 8" id="KW-0067">ATP-binding</keyword>
<comment type="similarity">
    <text evidence="8">Belongs to the dethiobiotin synthetase family.</text>
</comment>
<organism evidence="9 10">
    <name type="scientific">Pragia fontium</name>
    <dbReference type="NCBI Taxonomy" id="82985"/>
    <lineage>
        <taxon>Bacteria</taxon>
        <taxon>Pseudomonadati</taxon>
        <taxon>Pseudomonadota</taxon>
        <taxon>Gammaproteobacteria</taxon>
        <taxon>Enterobacterales</taxon>
        <taxon>Budviciaceae</taxon>
        <taxon>Pragia</taxon>
    </lineage>
</organism>